<accession>A0AA37BR74</accession>
<dbReference type="AlphaFoldDB" id="A0AA37BR74"/>
<reference evidence="1" key="1">
    <citation type="journal article" date="2014" name="Int. J. Syst. Evol. Microbiol.">
        <title>Complete genome sequence of Corynebacterium casei LMG S-19264T (=DSM 44701T), isolated from a smear-ripened cheese.</title>
        <authorList>
            <consortium name="US DOE Joint Genome Institute (JGI-PGF)"/>
            <person name="Walter F."/>
            <person name="Albersmeier A."/>
            <person name="Kalinowski J."/>
            <person name="Ruckert C."/>
        </authorList>
    </citation>
    <scope>NUCLEOTIDE SEQUENCE</scope>
    <source>
        <strain evidence="1">JCM 13583</strain>
    </source>
</reference>
<dbReference type="EMBL" id="BMNY01000001">
    <property type="protein sequence ID" value="GGM73378.1"/>
    <property type="molecule type" value="Genomic_DNA"/>
</dbReference>
<name>A0AA37BR74_9ARCH</name>
<proteinExistence type="predicted"/>
<comment type="caution">
    <text evidence="1">The sequence shown here is derived from an EMBL/GenBank/DDBJ whole genome shotgun (WGS) entry which is preliminary data.</text>
</comment>
<protein>
    <submittedName>
        <fullName evidence="1">Uncharacterized protein</fullName>
    </submittedName>
</protein>
<reference evidence="1" key="2">
    <citation type="submission" date="2022-09" db="EMBL/GenBank/DDBJ databases">
        <authorList>
            <person name="Sun Q."/>
            <person name="Ohkuma M."/>
        </authorList>
    </citation>
    <scope>NUCLEOTIDE SEQUENCE</scope>
    <source>
        <strain evidence="1">JCM 13583</strain>
    </source>
</reference>
<evidence type="ECO:0000313" key="1">
    <source>
        <dbReference type="EMBL" id="GGM73378.1"/>
    </source>
</evidence>
<keyword evidence="2" id="KW-1185">Reference proteome</keyword>
<dbReference type="RefSeq" id="WP_188680714.1">
    <property type="nucleotide sequence ID" value="NZ_BMNY01000001.1"/>
</dbReference>
<gene>
    <name evidence="1" type="ORF">GCM10007108_09240</name>
</gene>
<evidence type="ECO:0000313" key="2">
    <source>
        <dbReference type="Proteomes" id="UP000632195"/>
    </source>
</evidence>
<sequence>MRRIGIYTSDFRFYHNIIVELKKWGLPFVSLENPNDIPPDVAVVLTSETDVETFPVQVRDSRPDSAVRKAIPYLLNKTHFKRITVGIDPGPYPGLAVMGESILLEATECPSIQSLRVQLESIVSSYSYREIVINVGNGDLPNRAEITSMLERMGLDFRIVDERKTSVPHKMHDNALSAARIARIDGDSYSFQEIKGVRKRDLIEVEFKTLKKSI</sequence>
<dbReference type="Proteomes" id="UP000632195">
    <property type="component" value="Unassembled WGS sequence"/>
</dbReference>
<organism evidence="1 2">
    <name type="scientific">Thermogymnomonas acidicola</name>
    <dbReference type="NCBI Taxonomy" id="399579"/>
    <lineage>
        <taxon>Archaea</taxon>
        <taxon>Methanobacteriati</taxon>
        <taxon>Thermoplasmatota</taxon>
        <taxon>Thermoplasmata</taxon>
        <taxon>Thermoplasmatales</taxon>
        <taxon>Thermogymnomonas</taxon>
    </lineage>
</organism>